<reference evidence="1" key="1">
    <citation type="submission" date="2018-04" db="EMBL/GenBank/DDBJ databases">
        <authorList>
            <person name="Go L.Y."/>
            <person name="Mitchell J.A."/>
        </authorList>
    </citation>
    <scope>NUCLEOTIDE SEQUENCE</scope>
    <source>
        <tissue evidence="1">Whole organism</tissue>
    </source>
</reference>
<evidence type="ECO:0000313" key="1">
    <source>
        <dbReference type="EMBL" id="SSX03852.1"/>
    </source>
</evidence>
<sequence length="28" mass="3363">MCRLEMLVSMSVRYQQSLKLVHVYTCML</sequence>
<evidence type="ECO:0000313" key="2">
    <source>
        <dbReference type="EMBL" id="SSX24217.1"/>
    </source>
</evidence>
<reference evidence="2" key="2">
    <citation type="submission" date="2018-07" db="EMBL/GenBank/DDBJ databases">
        <authorList>
            <person name="Quirk P.G."/>
            <person name="Krulwich T.A."/>
        </authorList>
    </citation>
    <scope>NUCLEOTIDE SEQUENCE</scope>
</reference>
<gene>
    <name evidence="1" type="primary">CSON010486</name>
</gene>
<accession>A0A336KIT0</accession>
<dbReference type="AlphaFoldDB" id="A0A336KIT0"/>
<organism evidence="1">
    <name type="scientific">Culicoides sonorensis</name>
    <name type="common">Biting midge</name>
    <dbReference type="NCBI Taxonomy" id="179676"/>
    <lineage>
        <taxon>Eukaryota</taxon>
        <taxon>Metazoa</taxon>
        <taxon>Ecdysozoa</taxon>
        <taxon>Arthropoda</taxon>
        <taxon>Hexapoda</taxon>
        <taxon>Insecta</taxon>
        <taxon>Pterygota</taxon>
        <taxon>Neoptera</taxon>
        <taxon>Endopterygota</taxon>
        <taxon>Diptera</taxon>
        <taxon>Nematocera</taxon>
        <taxon>Chironomoidea</taxon>
        <taxon>Ceratopogonidae</taxon>
        <taxon>Ceratopogoninae</taxon>
        <taxon>Culicoides</taxon>
        <taxon>Monoculicoides</taxon>
    </lineage>
</organism>
<name>A0A336KIT0_CULSO</name>
<dbReference type="EMBL" id="UFQT01000427">
    <property type="protein sequence ID" value="SSX24217.1"/>
    <property type="molecule type" value="Genomic_DNA"/>
</dbReference>
<dbReference type="EMBL" id="UFQS01000427">
    <property type="protein sequence ID" value="SSX03852.1"/>
    <property type="molecule type" value="Genomic_DNA"/>
</dbReference>
<proteinExistence type="predicted"/>
<dbReference type="VEuPathDB" id="VectorBase:CSON010486"/>
<protein>
    <submittedName>
        <fullName evidence="1">CSON010486 protein</fullName>
    </submittedName>
</protein>